<evidence type="ECO:0000313" key="2">
    <source>
        <dbReference type="Proteomes" id="UP000234681"/>
    </source>
</evidence>
<dbReference type="EMBL" id="CH473991">
    <property type="protein sequence ID" value="EDM10904.1"/>
    <property type="molecule type" value="Genomic_DNA"/>
</dbReference>
<dbReference type="Proteomes" id="UP000234681">
    <property type="component" value="Chromosome X"/>
</dbReference>
<reference evidence="2" key="1">
    <citation type="submission" date="2005-09" db="EMBL/GenBank/DDBJ databases">
        <authorList>
            <person name="Mural R.J."/>
            <person name="Li P.W."/>
            <person name="Adams M.D."/>
            <person name="Amanatides P.G."/>
            <person name="Baden-Tillson H."/>
            <person name="Barnstead M."/>
            <person name="Chin S.H."/>
            <person name="Dew I."/>
            <person name="Evans C.A."/>
            <person name="Ferriera S."/>
            <person name="Flanigan M."/>
            <person name="Fosler C."/>
            <person name="Glodek A."/>
            <person name="Gu Z."/>
            <person name="Holt R.A."/>
            <person name="Jennings D."/>
            <person name="Kraft C.L."/>
            <person name="Lu F."/>
            <person name="Nguyen T."/>
            <person name="Nusskern D.R."/>
            <person name="Pfannkoch C.M."/>
            <person name="Sitter C."/>
            <person name="Sutton G.G."/>
            <person name="Venter J.C."/>
            <person name="Wang Z."/>
            <person name="Woodage T."/>
            <person name="Zheng X.H."/>
            <person name="Zhong F."/>
        </authorList>
    </citation>
    <scope>NUCLEOTIDE SEQUENCE [LARGE SCALE GENOMIC DNA]</scope>
    <source>
        <strain>BN</strain>
        <strain evidence="2">Sprague-Dawley</strain>
    </source>
</reference>
<dbReference type="RGD" id="620672">
    <property type="gene designation" value="Apln"/>
</dbReference>
<sequence length="136" mass="15019">MASSLALSGPVKGRCKGEEPMKCYVTVSPNIFALSVLLPLVHSPGQKGKVLILTWFYTLLGVILPKKKKNSKPNNPQKVRAQRTLEDHLASLCKSLHKQALEREMTFSEPLQSLTGHQGPQLPLYDALFPLDDVLS</sequence>
<accession>A6JMP2</accession>
<dbReference type="AlphaFoldDB" id="A6JMP2"/>
<evidence type="ECO:0000313" key="1">
    <source>
        <dbReference type="EMBL" id="EDM10904.1"/>
    </source>
</evidence>
<proteinExistence type="predicted"/>
<name>A6JMP2_RAT</name>
<evidence type="ECO:0000313" key="3">
    <source>
        <dbReference type="RGD" id="620672"/>
    </source>
</evidence>
<organism evidence="1 2">
    <name type="scientific">Rattus norvegicus</name>
    <name type="common">Rat</name>
    <dbReference type="NCBI Taxonomy" id="10116"/>
    <lineage>
        <taxon>Eukaryota</taxon>
        <taxon>Metazoa</taxon>
        <taxon>Chordata</taxon>
        <taxon>Craniata</taxon>
        <taxon>Vertebrata</taxon>
        <taxon>Euteleostomi</taxon>
        <taxon>Mammalia</taxon>
        <taxon>Eutheria</taxon>
        <taxon>Euarchontoglires</taxon>
        <taxon>Glires</taxon>
        <taxon>Rodentia</taxon>
        <taxon>Myomorpha</taxon>
        <taxon>Muroidea</taxon>
        <taxon>Muridae</taxon>
        <taxon>Murinae</taxon>
        <taxon>Rattus</taxon>
    </lineage>
</organism>
<gene>
    <name evidence="1 3" type="primary">Apln</name>
    <name evidence="1" type="ORF">rCG_53135</name>
</gene>
<protein>
    <submittedName>
        <fullName evidence="1">Apelin, AGTRL1 ligand</fullName>
    </submittedName>
</protein>